<evidence type="ECO:0000256" key="1">
    <source>
        <dbReference type="SAM" id="MobiDB-lite"/>
    </source>
</evidence>
<comment type="caution">
    <text evidence="2">The sequence shown here is derived from an EMBL/GenBank/DDBJ whole genome shotgun (WGS) entry which is preliminary data.</text>
</comment>
<reference evidence="2" key="1">
    <citation type="journal article" date="2023" name="bioRxiv">
        <title>Improved chromosome-level genome assembly for marigold (Tagetes erecta).</title>
        <authorList>
            <person name="Jiang F."/>
            <person name="Yuan L."/>
            <person name="Wang S."/>
            <person name="Wang H."/>
            <person name="Xu D."/>
            <person name="Wang A."/>
            <person name="Fan W."/>
        </authorList>
    </citation>
    <scope>NUCLEOTIDE SEQUENCE</scope>
    <source>
        <strain evidence="2">WSJ</strain>
        <tissue evidence="2">Leaf</tissue>
    </source>
</reference>
<keyword evidence="3" id="KW-1185">Reference proteome</keyword>
<feature type="region of interest" description="Disordered" evidence="1">
    <location>
        <begin position="77"/>
        <end position="97"/>
    </location>
</feature>
<protein>
    <submittedName>
        <fullName evidence="2">Uncharacterized protein</fullName>
    </submittedName>
</protein>
<organism evidence="2 3">
    <name type="scientific">Tagetes erecta</name>
    <name type="common">African marigold</name>
    <dbReference type="NCBI Taxonomy" id="13708"/>
    <lineage>
        <taxon>Eukaryota</taxon>
        <taxon>Viridiplantae</taxon>
        <taxon>Streptophyta</taxon>
        <taxon>Embryophyta</taxon>
        <taxon>Tracheophyta</taxon>
        <taxon>Spermatophyta</taxon>
        <taxon>Magnoliopsida</taxon>
        <taxon>eudicotyledons</taxon>
        <taxon>Gunneridae</taxon>
        <taxon>Pentapetalae</taxon>
        <taxon>asterids</taxon>
        <taxon>campanulids</taxon>
        <taxon>Asterales</taxon>
        <taxon>Asteraceae</taxon>
        <taxon>Asteroideae</taxon>
        <taxon>Heliantheae alliance</taxon>
        <taxon>Tageteae</taxon>
        <taxon>Tagetes</taxon>
    </lineage>
</organism>
<dbReference type="AlphaFoldDB" id="A0AAD8NJE6"/>
<proteinExistence type="predicted"/>
<dbReference type="Proteomes" id="UP001229421">
    <property type="component" value="Unassembled WGS sequence"/>
</dbReference>
<feature type="compositionally biased region" description="Basic and acidic residues" evidence="1">
    <location>
        <begin position="87"/>
        <end position="97"/>
    </location>
</feature>
<evidence type="ECO:0000313" key="2">
    <source>
        <dbReference type="EMBL" id="KAK1410163.1"/>
    </source>
</evidence>
<dbReference type="EMBL" id="JAUHHV010000010">
    <property type="protein sequence ID" value="KAK1410163.1"/>
    <property type="molecule type" value="Genomic_DNA"/>
</dbReference>
<name>A0AAD8NJE6_TARER</name>
<evidence type="ECO:0000313" key="3">
    <source>
        <dbReference type="Proteomes" id="UP001229421"/>
    </source>
</evidence>
<accession>A0AAD8NJE6</accession>
<gene>
    <name evidence="2" type="ORF">QVD17_36698</name>
</gene>
<sequence length="97" mass="11048">MCTWYVSAKLRALLMDYIAYREACRSVENWPTHFECVRLSTTFITVILRNKPSGSCAMLLLWCPWLMAHHQNSLELNGASVPMGNVGERESIEDGPE</sequence>